<organism evidence="5 6">
    <name type="scientific">Tumebacillus permanentifrigoris</name>
    <dbReference type="NCBI Taxonomy" id="378543"/>
    <lineage>
        <taxon>Bacteria</taxon>
        <taxon>Bacillati</taxon>
        <taxon>Bacillota</taxon>
        <taxon>Bacilli</taxon>
        <taxon>Bacillales</taxon>
        <taxon>Alicyclobacillaceae</taxon>
        <taxon>Tumebacillus</taxon>
    </lineage>
</organism>
<dbReference type="GO" id="GO:0015562">
    <property type="term" value="F:efflux transmembrane transporter activity"/>
    <property type="evidence" value="ECO:0007669"/>
    <property type="project" value="TreeGrafter"/>
</dbReference>
<dbReference type="RefSeq" id="WP_109687760.1">
    <property type="nucleotide sequence ID" value="NZ_QGGL01000005.1"/>
</dbReference>
<keyword evidence="2" id="KW-0732">Signal</keyword>
<protein>
    <submittedName>
        <fullName evidence="5">RND family efflux transporter MFP subunit</fullName>
    </submittedName>
</protein>
<feature type="chain" id="PRO_5016262288" evidence="2">
    <location>
        <begin position="29"/>
        <end position="419"/>
    </location>
</feature>
<dbReference type="OrthoDB" id="2380499at2"/>
<dbReference type="SUPFAM" id="SSF111369">
    <property type="entry name" value="HlyD-like secretion proteins"/>
    <property type="match status" value="2"/>
</dbReference>
<dbReference type="AlphaFoldDB" id="A0A316DBH8"/>
<dbReference type="EMBL" id="QGGL01000005">
    <property type="protein sequence ID" value="PWK14340.1"/>
    <property type="molecule type" value="Genomic_DNA"/>
</dbReference>
<dbReference type="InterPro" id="IPR058637">
    <property type="entry name" value="YknX-like_C"/>
</dbReference>
<dbReference type="InterPro" id="IPR006143">
    <property type="entry name" value="RND_pump_MFP"/>
</dbReference>
<dbReference type="Gene3D" id="2.40.30.170">
    <property type="match status" value="1"/>
</dbReference>
<comment type="caution">
    <text evidence="5">The sequence shown here is derived from an EMBL/GenBank/DDBJ whole genome shotgun (WGS) entry which is preliminary data.</text>
</comment>
<dbReference type="Gene3D" id="1.10.287.470">
    <property type="entry name" value="Helix hairpin bin"/>
    <property type="match status" value="1"/>
</dbReference>
<dbReference type="InterPro" id="IPR058647">
    <property type="entry name" value="BSH_CzcB-like"/>
</dbReference>
<proteinExistence type="inferred from homology"/>
<dbReference type="Pfam" id="PF25989">
    <property type="entry name" value="YknX_C"/>
    <property type="match status" value="1"/>
</dbReference>
<dbReference type="Proteomes" id="UP000245634">
    <property type="component" value="Unassembled WGS sequence"/>
</dbReference>
<name>A0A316DBH8_9BACL</name>
<accession>A0A316DBH8</accession>
<dbReference type="Gene3D" id="2.40.50.100">
    <property type="match status" value="1"/>
</dbReference>
<evidence type="ECO:0000256" key="2">
    <source>
        <dbReference type="SAM" id="SignalP"/>
    </source>
</evidence>
<evidence type="ECO:0000313" key="5">
    <source>
        <dbReference type="EMBL" id="PWK14340.1"/>
    </source>
</evidence>
<evidence type="ECO:0000259" key="3">
    <source>
        <dbReference type="Pfam" id="PF25973"/>
    </source>
</evidence>
<gene>
    <name evidence="5" type="ORF">C7459_10596</name>
</gene>
<dbReference type="PANTHER" id="PTHR30469:SF15">
    <property type="entry name" value="HLYD FAMILY OF SECRETION PROTEINS"/>
    <property type="match status" value="1"/>
</dbReference>
<keyword evidence="6" id="KW-1185">Reference proteome</keyword>
<evidence type="ECO:0000259" key="4">
    <source>
        <dbReference type="Pfam" id="PF25989"/>
    </source>
</evidence>
<feature type="domain" description="YknX-like C-terminal permuted SH3-like" evidence="4">
    <location>
        <begin position="344"/>
        <end position="412"/>
    </location>
</feature>
<sequence length="419" mass="43992">MNVHWKKTGLTLLAGSLLLAGCAKSPQATQEATVVPVSMARATPRDLPETLLLPGRVMPREQTSVVATTAGQIQSVLVHVGDSVKKGQLLATLESGGSQSSLNETRLALNGLETQVRHLQTTALGNTDGALTPASLPQKITQLEQEAQANLTTLIANLQSPSSLQTLPQLVHIGRQIQQAQSQVSLLQAQTLIGKSLEVFRAPLLQTLQAQLVQARQAVRFAEAQLQATRITSPFDGVILAKNAIAGTPSGPGVPLFSVGSVADVDFEILVDSALQTRLKQGQTARVQIGGHAPVTVQLASVSPSLDVQAKSFTAHATLDNESSAYKPGEVGQAMITLDPHRGALSVPTSAILQDAQGSYVLQVQGGTAIKKPITTGYNNGTYTEVLTGLQANDEVIHEGLDRVQPGTKVQIAAAQTRG</sequence>
<dbReference type="GO" id="GO:1990281">
    <property type="term" value="C:efflux pump complex"/>
    <property type="evidence" value="ECO:0007669"/>
    <property type="project" value="TreeGrafter"/>
</dbReference>
<comment type="similarity">
    <text evidence="1">Belongs to the membrane fusion protein (MFP) (TC 8.A.1) family.</text>
</comment>
<evidence type="ECO:0000256" key="1">
    <source>
        <dbReference type="ARBA" id="ARBA00009477"/>
    </source>
</evidence>
<dbReference type="PROSITE" id="PS51257">
    <property type="entry name" value="PROKAR_LIPOPROTEIN"/>
    <property type="match status" value="1"/>
</dbReference>
<dbReference type="PANTHER" id="PTHR30469">
    <property type="entry name" value="MULTIDRUG RESISTANCE PROTEIN MDTA"/>
    <property type="match status" value="1"/>
</dbReference>
<dbReference type="Pfam" id="PF25973">
    <property type="entry name" value="BSH_CzcB"/>
    <property type="match status" value="1"/>
</dbReference>
<evidence type="ECO:0000313" key="6">
    <source>
        <dbReference type="Proteomes" id="UP000245634"/>
    </source>
</evidence>
<reference evidence="5 6" key="1">
    <citation type="submission" date="2018-05" db="EMBL/GenBank/DDBJ databases">
        <title>Genomic Encyclopedia of Type Strains, Phase IV (KMG-IV): sequencing the most valuable type-strain genomes for metagenomic binning, comparative biology and taxonomic classification.</title>
        <authorList>
            <person name="Goeker M."/>
        </authorList>
    </citation>
    <scope>NUCLEOTIDE SEQUENCE [LARGE SCALE GENOMIC DNA]</scope>
    <source>
        <strain evidence="5 6">DSM 18773</strain>
    </source>
</reference>
<feature type="domain" description="CzcB-like barrel-sandwich hybrid" evidence="3">
    <location>
        <begin position="63"/>
        <end position="248"/>
    </location>
</feature>
<feature type="signal peptide" evidence="2">
    <location>
        <begin position="1"/>
        <end position="28"/>
    </location>
</feature>
<dbReference type="Gene3D" id="2.40.420.20">
    <property type="match status" value="1"/>
</dbReference>
<dbReference type="NCBIfam" id="TIGR01730">
    <property type="entry name" value="RND_mfp"/>
    <property type="match status" value="1"/>
</dbReference>